<dbReference type="Proteomes" id="UP000293583">
    <property type="component" value="Unassembled WGS sequence"/>
</dbReference>
<dbReference type="GO" id="GO:0005886">
    <property type="term" value="C:plasma membrane"/>
    <property type="evidence" value="ECO:0007669"/>
    <property type="project" value="InterPro"/>
</dbReference>
<dbReference type="Pfam" id="PF06835">
    <property type="entry name" value="LptC"/>
    <property type="match status" value="1"/>
</dbReference>
<dbReference type="AlphaFoldDB" id="A0A4Q9BA08"/>
<protein>
    <submittedName>
        <fullName evidence="1">LPS export ABC transporter periplasmic protein LptC</fullName>
    </submittedName>
</protein>
<dbReference type="InterPro" id="IPR026265">
    <property type="entry name" value="LptC"/>
</dbReference>
<dbReference type="GO" id="GO:0015221">
    <property type="term" value="F:lipopolysaccharide transmembrane transporter activity"/>
    <property type="evidence" value="ECO:0007669"/>
    <property type="project" value="InterPro"/>
</dbReference>
<sequence>MRNSSFLFLLFSSLTIFSCREKADDSKAVYVGPKSELYGIDMVYSDSARKVVRMVTETQLTLASEDRVYPKEMKLWFYDKTGKITSEVRGDSAHFYRQKNTYKLIGHVVIHNIEKGETLKTDEFNWLPVEKRIFTDKAVQLRTRTELVNGVGLDAAQDFSSYSLRQIRNSVVAVEGMPTN</sequence>
<dbReference type="RefSeq" id="WP_130923670.1">
    <property type="nucleotide sequence ID" value="NZ_CP049835.1"/>
</dbReference>
<keyword evidence="2" id="KW-1185">Reference proteome</keyword>
<dbReference type="OrthoDB" id="9812080at2"/>
<dbReference type="Gene3D" id="2.60.450.10">
    <property type="entry name" value="Lipopolysaccharide (LPS) transport protein A like domain"/>
    <property type="match status" value="1"/>
</dbReference>
<comment type="caution">
    <text evidence="1">The sequence shown here is derived from an EMBL/GenBank/DDBJ whole genome shotgun (WGS) entry which is preliminary data.</text>
</comment>
<accession>A0A4Q9BA08</accession>
<evidence type="ECO:0000313" key="1">
    <source>
        <dbReference type="EMBL" id="TBH72074.1"/>
    </source>
</evidence>
<evidence type="ECO:0000313" key="2">
    <source>
        <dbReference type="Proteomes" id="UP000293583"/>
    </source>
</evidence>
<name>A0A4Q9BA08_9BACT</name>
<dbReference type="EMBL" id="SEWY01000004">
    <property type="protein sequence ID" value="TBH72074.1"/>
    <property type="molecule type" value="Genomic_DNA"/>
</dbReference>
<proteinExistence type="predicted"/>
<dbReference type="NCBIfam" id="TIGR04409">
    <property type="entry name" value="LptC_YrbK"/>
    <property type="match status" value="1"/>
</dbReference>
<gene>
    <name evidence="1" type="primary">lptC</name>
    <name evidence="1" type="ORF">EWU20_09630</name>
</gene>
<organism evidence="1 2">
    <name type="scientific">Aquirufa antheringensis</name>
    <dbReference type="NCBI Taxonomy" id="2516559"/>
    <lineage>
        <taxon>Bacteria</taxon>
        <taxon>Pseudomonadati</taxon>
        <taxon>Bacteroidota</taxon>
        <taxon>Cytophagia</taxon>
        <taxon>Cytophagales</taxon>
        <taxon>Flectobacillaceae</taxon>
        <taxon>Aquirufa</taxon>
    </lineage>
</organism>
<reference evidence="1 2" key="1">
    <citation type="submission" date="2019-02" db="EMBL/GenBank/DDBJ databases">
        <title>Genome of a new Bacteroidetes strain.</title>
        <authorList>
            <person name="Pitt A."/>
        </authorList>
    </citation>
    <scope>NUCLEOTIDE SEQUENCE [LARGE SCALE GENOMIC DNA]</scope>
    <source>
        <strain evidence="1 2">103A-SOEBACH</strain>
    </source>
</reference>
<dbReference type="PROSITE" id="PS51257">
    <property type="entry name" value="PROKAR_LIPOPROTEIN"/>
    <property type="match status" value="1"/>
</dbReference>
<dbReference type="InterPro" id="IPR010664">
    <property type="entry name" value="LipoPS_assembly_LptC-rel"/>
</dbReference>